<feature type="compositionally biased region" description="Low complexity" evidence="3">
    <location>
        <begin position="168"/>
        <end position="179"/>
    </location>
</feature>
<feature type="region of interest" description="Disordered" evidence="3">
    <location>
        <begin position="332"/>
        <end position="358"/>
    </location>
</feature>
<feature type="compositionally biased region" description="Polar residues" evidence="3">
    <location>
        <begin position="392"/>
        <end position="418"/>
    </location>
</feature>
<feature type="compositionally biased region" description="Polar residues" evidence="3">
    <location>
        <begin position="870"/>
        <end position="884"/>
    </location>
</feature>
<dbReference type="HOGENOM" id="CLU_282876_0_0_1"/>
<dbReference type="RefSeq" id="XP_007881036.1">
    <property type="nucleotide sequence ID" value="XM_007882845.1"/>
</dbReference>
<evidence type="ECO:0000313" key="5">
    <source>
        <dbReference type="EMBL" id="EPQ27029.1"/>
    </source>
</evidence>
<evidence type="ECO:0000256" key="2">
    <source>
        <dbReference type="ARBA" id="ARBA00023242"/>
    </source>
</evidence>
<dbReference type="OrthoDB" id="4456959at2759"/>
<keyword evidence="2" id="KW-0539">Nucleus</keyword>
<sequence length="1289" mass="136218">MSAPDVAAPRHAAPTVQAQGVASASATALQQAGRADASAKAASDAKPERQDGSSEQPAVKRKRPQSCDTCRSRKIKCVRLQVEGLEPGADQRCVQCRAIEAKCTFDYIPKRPGPQSSFARTAKREQQALAQAQAQARAAAALGQSRGKAVPAKLLPSPSTDVPPFSAGGNINNNGLNSNGNGGGNDHDGGGISSYSAAQIADGFDEAWYKAFSQSLQGPVPPPPAFGSHVRASPLSSGSHDFFATGRHALDMSLSPFGSVAPALNSAGDLTGSGSMAGQQSSASSGDVQMAQLDRRWSDLSGFDGAAAASSASAPSRGAAGGAAELVQLYAQQHSQSHAQPQHHLQQQPSQQQQPQRAADIGMFLQPSGAAAAASSQVKSVPLQVPLPPDSRGQSPNSAAMASSVLPLQSPASYSESAASGPLRPRSYSGKRKARGHSSLSKVYAGPVMRPRSLDDIAPRQTFLSVLALYFHYLWPLMPIVDRPSFSLDLITRRDARDETFLAFVLSLTAYTLIQCPRTVIPAPWSLFRKLHRICHRTSRRMQPRRYDPPQLLHVATLYCDHIYLGTVGQNNAANAALGEAVRVAYTLGIHDERRLDPHSARNAFGFGLGGGGGGGGGPGGGGSVPRRPVNAVERELRKRLFWLLHGSSTTIAVLQDEPMFIRDIDTCVDLPLAVDEETLTSPHLEQRGPSLLCGFVTVSRLHQLLSELLEMYRRDRRFPPNDLPTAKSRLGYIANILKRVRKTLADMPEQLRKPQFTHQPPPSSRPAGVGLPDVGSRLTMLGGGPFDQQQQQQHSQQKQQHQLQQQQRMPLQAIGMSRPLSPSLFGGKSASSVHNGSEPAWPWPADAFDKDGLPNAEATSNNSSANHSPRAQSVQSVPTSGPGSLSEGYPGMSAAASVVASSQWQQPGGIGGGGYNGPVTTSSEQWNPFEELYGNAPGAASKTGFSTPSMAMDIEPRPESETDPAVTAMAMDQVNAFRPSPPPQPEREREREPILSPLCTLHANVIVTEAMVRFVMVEYRELIGARVADLRARGQVDFDGGLGGGNRPGEAGAFGYNESEDGWEAAAKDMLDVLHGMPLEALASNGQSMTSKIIYVVSSLLNRTATNTRGYSYMTSFLQMLTRLSQDRGPNEEEHNEDLESSDDDDGDDVAMPYFHAEPGGSEPKRAATGGGIGSDAGASELQQPGQHGPGQQQQQLQPPPASNLAPSAMGPTSPSKAMANASSGSVTHPGASESQSQSQRAAAAGGGRHRAPSSTSCSARPLMPPRSASASAAGGPAMAVAQTPNDC</sequence>
<reference evidence="5 6" key="1">
    <citation type="journal article" date="2013" name="Plant Cell">
        <title>The transition from a phytopathogenic smut ancestor to an anamorphic biocontrol agent deciphered by comparative whole-genome analysis.</title>
        <authorList>
            <person name="Lefebvre F."/>
            <person name="Joly D.L."/>
            <person name="Labbe C."/>
            <person name="Teichmann B."/>
            <person name="Linning R."/>
            <person name="Belzile F."/>
            <person name="Bakkeren G."/>
            <person name="Belanger R.R."/>
        </authorList>
    </citation>
    <scope>NUCLEOTIDE SEQUENCE [LARGE SCALE GENOMIC DNA]</scope>
    <source>
        <strain evidence="5 6">PF-1</strain>
    </source>
</reference>
<proteinExistence type="predicted"/>
<dbReference type="InterPro" id="IPR036864">
    <property type="entry name" value="Zn2-C6_fun-type_DNA-bd_sf"/>
</dbReference>
<dbReference type="InterPro" id="IPR001138">
    <property type="entry name" value="Zn2Cys6_DnaBD"/>
</dbReference>
<feature type="compositionally biased region" description="Low complexity" evidence="3">
    <location>
        <begin position="1183"/>
        <end position="1198"/>
    </location>
</feature>
<dbReference type="SMART" id="SM00906">
    <property type="entry name" value="Fungal_trans"/>
    <property type="match status" value="1"/>
</dbReference>
<dbReference type="EMBL" id="KE361641">
    <property type="protein sequence ID" value="EPQ27029.1"/>
    <property type="molecule type" value="Genomic_DNA"/>
</dbReference>
<organism evidence="5 6">
    <name type="scientific">Pseudozyma flocculosa PF-1</name>
    <dbReference type="NCBI Taxonomy" id="1277687"/>
    <lineage>
        <taxon>Eukaryota</taxon>
        <taxon>Fungi</taxon>
        <taxon>Dikarya</taxon>
        <taxon>Basidiomycota</taxon>
        <taxon>Ustilaginomycotina</taxon>
        <taxon>Ustilaginomycetes</taxon>
        <taxon>Ustilaginales</taxon>
        <taxon>Ustilaginaceae</taxon>
        <taxon>Pseudozyma</taxon>
    </lineage>
</organism>
<evidence type="ECO:0000313" key="6">
    <source>
        <dbReference type="Proteomes" id="UP000053664"/>
    </source>
</evidence>
<dbReference type="PANTHER" id="PTHR31668:SF30">
    <property type="entry name" value="ZN(II)2CYS6 TRANSCRIPTION FACTOR (EUROFUNG)"/>
    <property type="match status" value="1"/>
</dbReference>
<feature type="compositionally biased region" description="Acidic residues" evidence="3">
    <location>
        <begin position="1135"/>
        <end position="1150"/>
    </location>
</feature>
<evidence type="ECO:0000256" key="3">
    <source>
        <dbReference type="SAM" id="MobiDB-lite"/>
    </source>
</evidence>
<dbReference type="CDD" id="cd12148">
    <property type="entry name" value="fungal_TF_MHR"/>
    <property type="match status" value="1"/>
</dbReference>
<gene>
    <name evidence="5" type="ORF">PFL1_05313</name>
</gene>
<dbReference type="Gene3D" id="4.10.240.10">
    <property type="entry name" value="Zn(2)-C6 fungal-type DNA-binding domain"/>
    <property type="match status" value="1"/>
</dbReference>
<dbReference type="SMART" id="SM00066">
    <property type="entry name" value="GAL4"/>
    <property type="match status" value="1"/>
</dbReference>
<dbReference type="Proteomes" id="UP000053664">
    <property type="component" value="Unassembled WGS sequence"/>
</dbReference>
<accession>A0A061H3V7</accession>
<dbReference type="GeneID" id="19319406"/>
<feature type="compositionally biased region" description="Low complexity" evidence="3">
    <location>
        <begin position="332"/>
        <end position="356"/>
    </location>
</feature>
<evidence type="ECO:0000256" key="1">
    <source>
        <dbReference type="ARBA" id="ARBA00022723"/>
    </source>
</evidence>
<feature type="compositionally biased region" description="Basic and acidic residues" evidence="3">
    <location>
        <begin position="43"/>
        <end position="52"/>
    </location>
</feature>
<feature type="region of interest" description="Disordered" evidence="3">
    <location>
        <begin position="165"/>
        <end position="190"/>
    </location>
</feature>
<protein>
    <recommendedName>
        <fullName evidence="4">Zn(2)-C6 fungal-type domain-containing protein</fullName>
    </recommendedName>
</protein>
<feature type="compositionally biased region" description="Low complexity" evidence="3">
    <location>
        <begin position="1232"/>
        <end position="1245"/>
    </location>
</feature>
<dbReference type="Pfam" id="PF04082">
    <property type="entry name" value="Fungal_trans"/>
    <property type="match status" value="1"/>
</dbReference>
<dbReference type="KEGG" id="pfp:PFL1_05313"/>
<dbReference type="InterPro" id="IPR007219">
    <property type="entry name" value="XnlR_reg_dom"/>
</dbReference>
<keyword evidence="1" id="KW-0479">Metal-binding</keyword>
<feature type="compositionally biased region" description="Polar residues" evidence="3">
    <location>
        <begin position="1212"/>
        <end position="1228"/>
    </location>
</feature>
<name>A0A061H3V7_9BASI</name>
<dbReference type="GO" id="GO:0003677">
    <property type="term" value="F:DNA binding"/>
    <property type="evidence" value="ECO:0007669"/>
    <property type="project" value="InterPro"/>
</dbReference>
<dbReference type="PROSITE" id="PS50048">
    <property type="entry name" value="ZN2_CY6_FUNGAL_2"/>
    <property type="match status" value="1"/>
</dbReference>
<feature type="compositionally biased region" description="Low complexity" evidence="3">
    <location>
        <begin position="1254"/>
        <end position="1281"/>
    </location>
</feature>
<feature type="region of interest" description="Disordered" evidence="3">
    <location>
        <begin position="753"/>
        <end position="890"/>
    </location>
</feature>
<dbReference type="GO" id="GO:0008270">
    <property type="term" value="F:zinc ion binding"/>
    <property type="evidence" value="ECO:0007669"/>
    <property type="project" value="InterPro"/>
</dbReference>
<feature type="region of interest" description="Disordered" evidence="3">
    <location>
        <begin position="1"/>
        <end position="68"/>
    </location>
</feature>
<feature type="domain" description="Zn(2)-C6 fungal-type" evidence="4">
    <location>
        <begin position="66"/>
        <end position="105"/>
    </location>
</feature>
<dbReference type="PANTHER" id="PTHR31668">
    <property type="entry name" value="GLUCOSE TRANSPORT TRANSCRIPTION REGULATOR RGT1-RELATED-RELATED"/>
    <property type="match status" value="1"/>
</dbReference>
<feature type="compositionally biased region" description="Low complexity" evidence="3">
    <location>
        <begin position="789"/>
        <end position="808"/>
    </location>
</feature>
<dbReference type="InterPro" id="IPR050797">
    <property type="entry name" value="Carb_Metab_Trans_Reg"/>
</dbReference>
<dbReference type="eggNOG" id="ENOG502QT79">
    <property type="taxonomic scope" value="Eukaryota"/>
</dbReference>
<feature type="compositionally biased region" description="Low complexity" evidence="3">
    <location>
        <begin position="856"/>
        <end position="869"/>
    </location>
</feature>
<evidence type="ECO:0000259" key="4">
    <source>
        <dbReference type="PROSITE" id="PS50048"/>
    </source>
</evidence>
<feature type="region of interest" description="Disordered" evidence="3">
    <location>
        <begin position="1128"/>
        <end position="1289"/>
    </location>
</feature>
<dbReference type="CDD" id="cd00067">
    <property type="entry name" value="GAL4"/>
    <property type="match status" value="1"/>
</dbReference>
<dbReference type="SUPFAM" id="SSF57701">
    <property type="entry name" value="Zn2/Cys6 DNA-binding domain"/>
    <property type="match status" value="1"/>
</dbReference>
<dbReference type="GO" id="GO:0006351">
    <property type="term" value="P:DNA-templated transcription"/>
    <property type="evidence" value="ECO:0007669"/>
    <property type="project" value="InterPro"/>
</dbReference>
<dbReference type="GO" id="GO:0000981">
    <property type="term" value="F:DNA-binding transcription factor activity, RNA polymerase II-specific"/>
    <property type="evidence" value="ECO:0007669"/>
    <property type="project" value="InterPro"/>
</dbReference>
<feature type="region of interest" description="Disordered" evidence="3">
    <location>
        <begin position="383"/>
        <end position="439"/>
    </location>
</feature>
<feature type="compositionally biased region" description="Polar residues" evidence="3">
    <location>
        <begin position="16"/>
        <end position="30"/>
    </location>
</feature>